<dbReference type="Proteomes" id="UP001162060">
    <property type="component" value="Unassembled WGS sequence"/>
</dbReference>
<sequence>MSEDGDEFAEDKMFIRWVHGVRRLNSMFALRESASVTDVRREQKLRYDYAKIKASGCLWGASGFRCASAASAAASSRQSFDTSSPAFTASSEKLDARQDKLGRGAQKRQWRMDNIAGRESHTPMSFQP</sequence>
<evidence type="ECO:0000256" key="1">
    <source>
        <dbReference type="SAM" id="MobiDB-lite"/>
    </source>
</evidence>
<feature type="region of interest" description="Disordered" evidence="1">
    <location>
        <begin position="75"/>
        <end position="128"/>
    </location>
</feature>
<protein>
    <submittedName>
        <fullName evidence="2">Uncharacterized protein</fullName>
    </submittedName>
</protein>
<proteinExistence type="predicted"/>
<evidence type="ECO:0000313" key="3">
    <source>
        <dbReference type="Proteomes" id="UP001162060"/>
    </source>
</evidence>
<dbReference type="EMBL" id="CAKLBY020000224">
    <property type="protein sequence ID" value="CAK7936423.1"/>
    <property type="molecule type" value="Genomic_DNA"/>
</dbReference>
<accession>A0AAV1URU1</accession>
<feature type="compositionally biased region" description="Polar residues" evidence="1">
    <location>
        <begin position="77"/>
        <end position="91"/>
    </location>
</feature>
<feature type="compositionally biased region" description="Basic and acidic residues" evidence="1">
    <location>
        <begin position="92"/>
        <end position="102"/>
    </location>
</feature>
<reference evidence="2" key="1">
    <citation type="submission" date="2024-01" db="EMBL/GenBank/DDBJ databases">
        <authorList>
            <person name="Webb A."/>
        </authorList>
    </citation>
    <scope>NUCLEOTIDE SEQUENCE</scope>
    <source>
        <strain evidence="2">Pm1</strain>
    </source>
</reference>
<name>A0AAV1URU1_9STRA</name>
<evidence type="ECO:0000313" key="2">
    <source>
        <dbReference type="EMBL" id="CAK7936423.1"/>
    </source>
</evidence>
<gene>
    <name evidence="2" type="ORF">PM001_LOCUS21573</name>
</gene>
<dbReference type="AlphaFoldDB" id="A0AAV1URU1"/>
<organism evidence="2 3">
    <name type="scientific">Peronospora matthiolae</name>
    <dbReference type="NCBI Taxonomy" id="2874970"/>
    <lineage>
        <taxon>Eukaryota</taxon>
        <taxon>Sar</taxon>
        <taxon>Stramenopiles</taxon>
        <taxon>Oomycota</taxon>
        <taxon>Peronosporomycetes</taxon>
        <taxon>Peronosporales</taxon>
        <taxon>Peronosporaceae</taxon>
        <taxon>Peronospora</taxon>
    </lineage>
</organism>
<comment type="caution">
    <text evidence="2">The sequence shown here is derived from an EMBL/GenBank/DDBJ whole genome shotgun (WGS) entry which is preliminary data.</text>
</comment>